<dbReference type="InterPro" id="IPR052549">
    <property type="entry name" value="SpmB"/>
</dbReference>
<keyword evidence="1" id="KW-1133">Transmembrane helix</keyword>
<keyword evidence="1" id="KW-0472">Membrane</keyword>
<reference evidence="3" key="1">
    <citation type="submission" date="2016-11" db="EMBL/GenBank/DDBJ databases">
        <authorList>
            <person name="Varghese N."/>
            <person name="Submissions S."/>
        </authorList>
    </citation>
    <scope>NUCLEOTIDE SEQUENCE [LARGE SCALE GENOMIC DNA]</scope>
    <source>
        <strain evidence="3">DSM 2635</strain>
    </source>
</reference>
<name>A0A1M5QGJ2_9FIRM</name>
<keyword evidence="3" id="KW-1185">Reference proteome</keyword>
<proteinExistence type="predicted"/>
<dbReference type="PANTHER" id="PTHR35793">
    <property type="entry name" value="INNER MEMBRANE PROTEIN YJIG"/>
    <property type="match status" value="1"/>
</dbReference>
<feature type="transmembrane region" description="Helical" evidence="1">
    <location>
        <begin position="5"/>
        <end position="22"/>
    </location>
</feature>
<feature type="transmembrane region" description="Helical" evidence="1">
    <location>
        <begin position="151"/>
        <end position="173"/>
    </location>
</feature>
<feature type="transmembrane region" description="Helical" evidence="1">
    <location>
        <begin position="42"/>
        <end position="60"/>
    </location>
</feature>
<dbReference type="STRING" id="1121321.SAMN04488530_12113"/>
<evidence type="ECO:0000256" key="1">
    <source>
        <dbReference type="SAM" id="Phobius"/>
    </source>
</evidence>
<evidence type="ECO:0000313" key="2">
    <source>
        <dbReference type="EMBL" id="SHH12971.1"/>
    </source>
</evidence>
<dbReference type="EMBL" id="FQWX01000021">
    <property type="protein sequence ID" value="SHH12971.1"/>
    <property type="molecule type" value="Genomic_DNA"/>
</dbReference>
<evidence type="ECO:0000313" key="3">
    <source>
        <dbReference type="Proteomes" id="UP000243255"/>
    </source>
</evidence>
<dbReference type="Proteomes" id="UP000243255">
    <property type="component" value="Unassembled WGS sequence"/>
</dbReference>
<dbReference type="AlphaFoldDB" id="A0A1M5QGJ2"/>
<protein>
    <submittedName>
        <fullName evidence="2">Spore maturation protein B</fullName>
    </submittedName>
</protein>
<dbReference type="RefSeq" id="WP_242948863.1">
    <property type="nucleotide sequence ID" value="NZ_BAABCH010000019.1"/>
</dbReference>
<keyword evidence="1" id="KW-0812">Transmembrane</keyword>
<sequence>MLDIFSNALVPIIILYIIIYGRRKNIDIYDSFVRGAVEGLKAAWAILPYIIGIFLAIGVFKTGNGIKILEWMFTPIARLMSIPRELIGLIIVKPLSGSGALGMYTELAQRVGIDNIIEKMGATIVGASETVFYTMAIYYGSLKIKNTRHTLSCAMLSHIAGVIASVFICYLLFT</sequence>
<dbReference type="PANTHER" id="PTHR35793:SF2">
    <property type="entry name" value="INNER MEMBRANE PROTEIN YJIG"/>
    <property type="match status" value="1"/>
</dbReference>
<dbReference type="GO" id="GO:0005886">
    <property type="term" value="C:plasma membrane"/>
    <property type="evidence" value="ECO:0007669"/>
    <property type="project" value="TreeGrafter"/>
</dbReference>
<gene>
    <name evidence="2" type="ORF">SAMN04488530_12113</name>
</gene>
<organism evidence="2 3">
    <name type="scientific">Asaccharospora irregularis DSM 2635</name>
    <dbReference type="NCBI Taxonomy" id="1121321"/>
    <lineage>
        <taxon>Bacteria</taxon>
        <taxon>Bacillati</taxon>
        <taxon>Bacillota</taxon>
        <taxon>Clostridia</taxon>
        <taxon>Peptostreptococcales</taxon>
        <taxon>Peptostreptococcaceae</taxon>
        <taxon>Asaccharospora</taxon>
    </lineage>
</organism>
<feature type="transmembrane region" description="Helical" evidence="1">
    <location>
        <begin position="116"/>
        <end position="139"/>
    </location>
</feature>
<accession>A0A1M5QGJ2</accession>